<dbReference type="OrthoDB" id="285651at2"/>
<dbReference type="PANTHER" id="PTHR30093:SF2">
    <property type="entry name" value="TYPE II SECRETION SYSTEM PROTEIN H"/>
    <property type="match status" value="1"/>
</dbReference>
<gene>
    <name evidence="3" type="ORF">HG15A2_48790</name>
</gene>
<dbReference type="InterPro" id="IPR045584">
    <property type="entry name" value="Pilin-like"/>
</dbReference>
<keyword evidence="4" id="KW-1185">Reference proteome</keyword>
<organism evidence="3 4">
    <name type="scientific">Adhaeretor mobilis</name>
    <dbReference type="NCBI Taxonomy" id="1930276"/>
    <lineage>
        <taxon>Bacteria</taxon>
        <taxon>Pseudomonadati</taxon>
        <taxon>Planctomycetota</taxon>
        <taxon>Planctomycetia</taxon>
        <taxon>Pirellulales</taxon>
        <taxon>Lacipirellulaceae</taxon>
        <taxon>Adhaeretor</taxon>
    </lineage>
</organism>
<sequence length="351" mass="39020">MRFRLSTILYVFALLAAGMATFGVWLGIGLAAVVLVIWWLIFSGRTKSSTILQVLFLLPILLIIAVILFELVMPKVQGLRETSRVHSCHNNLRQISLALQLYCEKHQSLPPAVATDSQGKSLSSWRVETLAYIEGMTIWSQWQRDLPYDDPANAALAKTAIGIYQCPSDPPVRSGTPECNYFAIIGPETAWANPKGTRLEEIGDLHKQTILLIEAAGLNIPWADPRDLSFQDAFKILTGRSPECVVHRRGEHSGTLRRFFNKQTLGVNVAFCDGTVRFLPIPLDEDLARALLTANGGEVIPPGTLDRLTEPQLDYARIYSLSVFVLLALVPGVVLWRRRNREHRASPIAAT</sequence>
<evidence type="ECO:0000256" key="1">
    <source>
        <dbReference type="SAM" id="Phobius"/>
    </source>
</evidence>
<feature type="transmembrane region" description="Helical" evidence="1">
    <location>
        <begin position="318"/>
        <end position="336"/>
    </location>
</feature>
<feature type="transmembrane region" description="Helical" evidence="1">
    <location>
        <begin position="12"/>
        <end position="42"/>
    </location>
</feature>
<reference evidence="3 4" key="1">
    <citation type="submission" date="2019-02" db="EMBL/GenBank/DDBJ databases">
        <title>Deep-cultivation of Planctomycetes and their phenomic and genomic characterization uncovers novel biology.</title>
        <authorList>
            <person name="Wiegand S."/>
            <person name="Jogler M."/>
            <person name="Boedeker C."/>
            <person name="Pinto D."/>
            <person name="Vollmers J."/>
            <person name="Rivas-Marin E."/>
            <person name="Kohn T."/>
            <person name="Peeters S.H."/>
            <person name="Heuer A."/>
            <person name="Rast P."/>
            <person name="Oberbeckmann S."/>
            <person name="Bunk B."/>
            <person name="Jeske O."/>
            <person name="Meyerdierks A."/>
            <person name="Storesund J.E."/>
            <person name="Kallscheuer N."/>
            <person name="Luecker S."/>
            <person name="Lage O.M."/>
            <person name="Pohl T."/>
            <person name="Merkel B.J."/>
            <person name="Hornburger P."/>
            <person name="Mueller R.-W."/>
            <person name="Bruemmer F."/>
            <person name="Labrenz M."/>
            <person name="Spormann A.M."/>
            <person name="Op den Camp H."/>
            <person name="Overmann J."/>
            <person name="Amann R."/>
            <person name="Jetten M.S.M."/>
            <person name="Mascher T."/>
            <person name="Medema M.H."/>
            <person name="Devos D.P."/>
            <person name="Kaster A.-K."/>
            <person name="Ovreas L."/>
            <person name="Rohde M."/>
            <person name="Galperin M.Y."/>
            <person name="Jogler C."/>
        </authorList>
    </citation>
    <scope>NUCLEOTIDE SEQUENCE [LARGE SCALE GENOMIC DNA]</scope>
    <source>
        <strain evidence="3 4">HG15A2</strain>
    </source>
</reference>
<dbReference type="RefSeq" id="WP_145063731.1">
    <property type="nucleotide sequence ID" value="NZ_CP036263.1"/>
</dbReference>
<name>A0A517N327_9BACT</name>
<keyword evidence="1" id="KW-1133">Transmembrane helix</keyword>
<dbReference type="InterPro" id="IPR027558">
    <property type="entry name" value="Pre_pil_HX9DG_C"/>
</dbReference>
<protein>
    <recommendedName>
        <fullName evidence="2">DUF1559 domain-containing protein</fullName>
    </recommendedName>
</protein>
<proteinExistence type="predicted"/>
<dbReference type="AlphaFoldDB" id="A0A517N327"/>
<evidence type="ECO:0000313" key="3">
    <source>
        <dbReference type="EMBL" id="QDT01537.1"/>
    </source>
</evidence>
<evidence type="ECO:0000313" key="4">
    <source>
        <dbReference type="Proteomes" id="UP000319852"/>
    </source>
</evidence>
<dbReference type="PANTHER" id="PTHR30093">
    <property type="entry name" value="GENERAL SECRETION PATHWAY PROTEIN G"/>
    <property type="match status" value="1"/>
</dbReference>
<keyword evidence="1" id="KW-0472">Membrane</keyword>
<keyword evidence="1" id="KW-0812">Transmembrane</keyword>
<dbReference type="Pfam" id="PF07596">
    <property type="entry name" value="SBP_bac_10"/>
    <property type="match status" value="1"/>
</dbReference>
<dbReference type="SUPFAM" id="SSF54523">
    <property type="entry name" value="Pili subunits"/>
    <property type="match status" value="1"/>
</dbReference>
<dbReference type="EMBL" id="CP036263">
    <property type="protein sequence ID" value="QDT01537.1"/>
    <property type="molecule type" value="Genomic_DNA"/>
</dbReference>
<feature type="transmembrane region" description="Helical" evidence="1">
    <location>
        <begin position="54"/>
        <end position="73"/>
    </location>
</feature>
<feature type="domain" description="DUF1559" evidence="2">
    <location>
        <begin position="78"/>
        <end position="194"/>
    </location>
</feature>
<dbReference type="KEGG" id="amob:HG15A2_48790"/>
<accession>A0A517N327</accession>
<dbReference type="InterPro" id="IPR011453">
    <property type="entry name" value="DUF1559"/>
</dbReference>
<evidence type="ECO:0000259" key="2">
    <source>
        <dbReference type="Pfam" id="PF07596"/>
    </source>
</evidence>
<dbReference type="Proteomes" id="UP000319852">
    <property type="component" value="Chromosome"/>
</dbReference>
<dbReference type="NCBIfam" id="TIGR04294">
    <property type="entry name" value="pre_pil_HX9DG"/>
    <property type="match status" value="1"/>
</dbReference>